<dbReference type="GO" id="GO:0005615">
    <property type="term" value="C:extracellular space"/>
    <property type="evidence" value="ECO:0007669"/>
    <property type="project" value="UniProtKB-KW"/>
</dbReference>
<feature type="region of interest" description="Disordered" evidence="2">
    <location>
        <begin position="35"/>
        <end position="61"/>
    </location>
</feature>
<feature type="compositionally biased region" description="Basic and acidic residues" evidence="2">
    <location>
        <begin position="52"/>
        <end position="61"/>
    </location>
</feature>
<dbReference type="GO" id="GO:0008009">
    <property type="term" value="F:chemokine activity"/>
    <property type="evidence" value="ECO:0007669"/>
    <property type="project" value="InterPro"/>
</dbReference>
<feature type="non-terminal residue" evidence="4">
    <location>
        <position position="61"/>
    </location>
</feature>
<feature type="domain" description="Chemokine interleukin-8-like" evidence="3">
    <location>
        <begin position="5"/>
        <end position="37"/>
    </location>
</feature>
<proteinExistence type="predicted"/>
<dbReference type="Pfam" id="PF00048">
    <property type="entry name" value="IL8"/>
    <property type="match status" value="1"/>
</dbReference>
<dbReference type="AlphaFoldDB" id="A0A8J4U537"/>
<comment type="caution">
    <text evidence="4">The sequence shown here is derived from an EMBL/GenBank/DDBJ whole genome shotgun (WGS) entry which is preliminary data.</text>
</comment>
<dbReference type="InterPro" id="IPR036048">
    <property type="entry name" value="Interleukin_8-like_sf"/>
</dbReference>
<feature type="non-terminal residue" evidence="4">
    <location>
        <position position="1"/>
    </location>
</feature>
<organism evidence="4 5">
    <name type="scientific">Clarias magur</name>
    <name type="common">Asian catfish</name>
    <name type="synonym">Macropteronotus magur</name>
    <dbReference type="NCBI Taxonomy" id="1594786"/>
    <lineage>
        <taxon>Eukaryota</taxon>
        <taxon>Metazoa</taxon>
        <taxon>Chordata</taxon>
        <taxon>Craniata</taxon>
        <taxon>Vertebrata</taxon>
        <taxon>Euteleostomi</taxon>
        <taxon>Actinopterygii</taxon>
        <taxon>Neopterygii</taxon>
        <taxon>Teleostei</taxon>
        <taxon>Ostariophysi</taxon>
        <taxon>Siluriformes</taxon>
        <taxon>Clariidae</taxon>
        <taxon>Clarias</taxon>
    </lineage>
</organism>
<evidence type="ECO:0000313" key="4">
    <source>
        <dbReference type="EMBL" id="KAF5891020.1"/>
    </source>
</evidence>
<dbReference type="SUPFAM" id="SSF54117">
    <property type="entry name" value="Interleukin 8-like chemokines"/>
    <property type="match status" value="1"/>
</dbReference>
<dbReference type="OrthoDB" id="8431028at2759"/>
<evidence type="ECO:0000313" key="5">
    <source>
        <dbReference type="Proteomes" id="UP000727407"/>
    </source>
</evidence>
<gene>
    <name evidence="4" type="ORF">DAT39_019277</name>
</gene>
<dbReference type="InterPro" id="IPR001811">
    <property type="entry name" value="Chemokine_IL8-like_dom"/>
</dbReference>
<evidence type="ECO:0000256" key="1">
    <source>
        <dbReference type="ARBA" id="ARBA00022514"/>
    </source>
</evidence>
<reference evidence="4" key="1">
    <citation type="submission" date="2020-07" db="EMBL/GenBank/DDBJ databases">
        <title>Clarias magur genome sequencing, assembly and annotation.</title>
        <authorList>
            <person name="Kushwaha B."/>
            <person name="Kumar R."/>
            <person name="Das P."/>
            <person name="Joshi C.G."/>
            <person name="Kumar D."/>
            <person name="Nagpure N.S."/>
            <person name="Pandey M."/>
            <person name="Agarwal S."/>
            <person name="Srivastava S."/>
            <person name="Singh M."/>
            <person name="Sahoo L."/>
            <person name="Jayasankar P."/>
            <person name="Meher P.K."/>
            <person name="Koringa P.G."/>
            <person name="Iquebal M.A."/>
            <person name="Das S.P."/>
            <person name="Bit A."/>
            <person name="Patnaik S."/>
            <person name="Patel N."/>
            <person name="Shah T.M."/>
            <person name="Hinsu A."/>
            <person name="Jena J.K."/>
        </authorList>
    </citation>
    <scope>NUCLEOTIDE SEQUENCE</scope>
    <source>
        <strain evidence="4">CIFAMagur01</strain>
        <tissue evidence="4">Testis</tissue>
    </source>
</reference>
<dbReference type="EMBL" id="QNUK01000624">
    <property type="protein sequence ID" value="KAF5891020.1"/>
    <property type="molecule type" value="Genomic_DNA"/>
</dbReference>
<sequence>AHGPSRCCFNYQKKEISKQKIKAYKKTMHQCTKPGVIHERSFSPVGSGDSRLPSDLHKGQR</sequence>
<accession>A0A8J4U537</accession>
<name>A0A8J4U537_CLAMG</name>
<dbReference type="Proteomes" id="UP000727407">
    <property type="component" value="Unassembled WGS sequence"/>
</dbReference>
<evidence type="ECO:0000256" key="2">
    <source>
        <dbReference type="SAM" id="MobiDB-lite"/>
    </source>
</evidence>
<dbReference type="Gene3D" id="2.40.50.40">
    <property type="match status" value="1"/>
</dbReference>
<dbReference type="GO" id="GO:0006955">
    <property type="term" value="P:immune response"/>
    <property type="evidence" value="ECO:0007669"/>
    <property type="project" value="InterPro"/>
</dbReference>
<evidence type="ECO:0000259" key="3">
    <source>
        <dbReference type="Pfam" id="PF00048"/>
    </source>
</evidence>
<keyword evidence="1" id="KW-0202">Cytokine</keyword>
<protein>
    <submittedName>
        <fullName evidence="4">C-C motif chemokine 3-like</fullName>
    </submittedName>
</protein>
<keyword evidence="5" id="KW-1185">Reference proteome</keyword>